<evidence type="ECO:0000313" key="1">
    <source>
        <dbReference type="EMBL" id="JAH90821.1"/>
    </source>
</evidence>
<protein>
    <submittedName>
        <fullName evidence="1">Uncharacterized protein</fullName>
    </submittedName>
</protein>
<dbReference type="AlphaFoldDB" id="A0A0E9WKM1"/>
<reference evidence="1" key="2">
    <citation type="journal article" date="2015" name="Fish Shellfish Immunol.">
        <title>Early steps in the European eel (Anguilla anguilla)-Vibrio vulnificus interaction in the gills: Role of the RtxA13 toxin.</title>
        <authorList>
            <person name="Callol A."/>
            <person name="Pajuelo D."/>
            <person name="Ebbesson L."/>
            <person name="Teles M."/>
            <person name="MacKenzie S."/>
            <person name="Amaro C."/>
        </authorList>
    </citation>
    <scope>NUCLEOTIDE SEQUENCE</scope>
</reference>
<reference evidence="1" key="1">
    <citation type="submission" date="2014-11" db="EMBL/GenBank/DDBJ databases">
        <authorList>
            <person name="Amaro Gonzalez C."/>
        </authorList>
    </citation>
    <scope>NUCLEOTIDE SEQUENCE</scope>
</reference>
<organism evidence="1">
    <name type="scientific">Anguilla anguilla</name>
    <name type="common">European freshwater eel</name>
    <name type="synonym">Muraena anguilla</name>
    <dbReference type="NCBI Taxonomy" id="7936"/>
    <lineage>
        <taxon>Eukaryota</taxon>
        <taxon>Metazoa</taxon>
        <taxon>Chordata</taxon>
        <taxon>Craniata</taxon>
        <taxon>Vertebrata</taxon>
        <taxon>Euteleostomi</taxon>
        <taxon>Actinopterygii</taxon>
        <taxon>Neopterygii</taxon>
        <taxon>Teleostei</taxon>
        <taxon>Anguilliformes</taxon>
        <taxon>Anguillidae</taxon>
        <taxon>Anguilla</taxon>
    </lineage>
</organism>
<sequence>MSSLTFSSFYTLTGGKGNRDFLSWSRQEVLVLSLLKVCGVPSQIL</sequence>
<accession>A0A0E9WKM1</accession>
<proteinExistence type="predicted"/>
<name>A0A0E9WKM1_ANGAN</name>
<dbReference type="EMBL" id="GBXM01017756">
    <property type="protein sequence ID" value="JAH90821.1"/>
    <property type="molecule type" value="Transcribed_RNA"/>
</dbReference>